<protein>
    <submittedName>
        <fullName evidence="5">Helix-turn-helix transcriptional regulator</fullName>
    </submittedName>
</protein>
<feature type="transmembrane region" description="Helical" evidence="2">
    <location>
        <begin position="284"/>
        <end position="305"/>
    </location>
</feature>
<keyword evidence="2" id="KW-0812">Transmembrane</keyword>
<dbReference type="Pfam" id="PF24034">
    <property type="entry name" value="DUF7343"/>
    <property type="match status" value="1"/>
</dbReference>
<feature type="region of interest" description="Disordered" evidence="1">
    <location>
        <begin position="27"/>
        <end position="78"/>
    </location>
</feature>
<feature type="domain" description="DUF7343" evidence="3">
    <location>
        <begin position="362"/>
        <end position="423"/>
    </location>
</feature>
<dbReference type="Pfam" id="PF24036">
    <property type="entry name" value="DUF7345"/>
    <property type="match status" value="1"/>
</dbReference>
<feature type="domain" description="DUF7345" evidence="4">
    <location>
        <begin position="89"/>
        <end position="235"/>
    </location>
</feature>
<organism evidence="5 6">
    <name type="scientific">Halorubrum tibetense</name>
    <dbReference type="NCBI Taxonomy" id="175631"/>
    <lineage>
        <taxon>Archaea</taxon>
        <taxon>Methanobacteriati</taxon>
        <taxon>Methanobacteriota</taxon>
        <taxon>Stenosarchaea group</taxon>
        <taxon>Halobacteria</taxon>
        <taxon>Halobacteriales</taxon>
        <taxon>Haloferacaceae</taxon>
        <taxon>Halorubrum</taxon>
    </lineage>
</organism>
<dbReference type="InterPro" id="IPR055767">
    <property type="entry name" value="DUF7343"/>
</dbReference>
<accession>A0ABD5S7J4</accession>
<proteinExistence type="predicted"/>
<feature type="compositionally biased region" description="Polar residues" evidence="1">
    <location>
        <begin position="33"/>
        <end position="44"/>
    </location>
</feature>
<dbReference type="RefSeq" id="WP_379779111.1">
    <property type="nucleotide sequence ID" value="NZ_JBHSWW010000020.1"/>
</dbReference>
<dbReference type="Proteomes" id="UP001596442">
    <property type="component" value="Unassembled WGS sequence"/>
</dbReference>
<sequence>MRNPAIRVLLAALLAAVLLAGAGVAATGDAPSSGLSEPIQTPTVPASEDGADAAPGSSGTASLSGPSVGPDPSPQVDTAFEPAAETRMRIDLQPDRDAAWEVAVRYEFSDANQTVPFETVGERFLDDELGPDPALFEGFAAEASRNVDRRMTITDVDREVVVIEDAAEMDLDDETDEEPPAAVGELRLTFVWTEFLEEDGENLQLGDALTTPDDGTWLRSLEADQRIELMTPEGYTVSGTPGAAVPLQENAVIVEGPRVFEGDDRVVIVYSPTGTGTDGMAPPWTLLAGAIVLGALLVAAGLVGYRRVESAEDDGDRREAPSTAATQGGRDGSTPGGAAHSDPEEGDHDGTNDEEPAEDLSLLSDEERVERLLERNGGRMRQADIVAETGWSDAKVSQLLSAMADEGRVEKLRLGRENLISLPDGENDDEGT</sequence>
<evidence type="ECO:0000313" key="5">
    <source>
        <dbReference type="EMBL" id="MFC6752423.1"/>
    </source>
</evidence>
<keyword evidence="2" id="KW-0472">Membrane</keyword>
<dbReference type="AlphaFoldDB" id="A0ABD5S7J4"/>
<evidence type="ECO:0000313" key="6">
    <source>
        <dbReference type="Proteomes" id="UP001596442"/>
    </source>
</evidence>
<name>A0ABD5S7J4_9EURY</name>
<dbReference type="SUPFAM" id="SSF46785">
    <property type="entry name" value="Winged helix' DNA-binding domain"/>
    <property type="match status" value="1"/>
</dbReference>
<reference evidence="5 6" key="1">
    <citation type="journal article" date="2019" name="Int. J. Syst. Evol. Microbiol.">
        <title>The Global Catalogue of Microorganisms (GCM) 10K type strain sequencing project: providing services to taxonomists for standard genome sequencing and annotation.</title>
        <authorList>
            <consortium name="The Broad Institute Genomics Platform"/>
            <consortium name="The Broad Institute Genome Sequencing Center for Infectious Disease"/>
            <person name="Wu L."/>
            <person name="Ma J."/>
        </authorList>
    </citation>
    <scope>NUCLEOTIDE SEQUENCE [LARGE SCALE GENOMIC DNA]</scope>
    <source>
        <strain evidence="5 6">CGMCC 1.3239</strain>
    </source>
</reference>
<gene>
    <name evidence="5" type="ORF">ACFQEU_02890</name>
</gene>
<evidence type="ECO:0000256" key="1">
    <source>
        <dbReference type="SAM" id="MobiDB-lite"/>
    </source>
</evidence>
<keyword evidence="2" id="KW-1133">Transmembrane helix</keyword>
<evidence type="ECO:0000259" key="4">
    <source>
        <dbReference type="Pfam" id="PF24036"/>
    </source>
</evidence>
<comment type="caution">
    <text evidence="5">The sequence shown here is derived from an EMBL/GenBank/DDBJ whole genome shotgun (WGS) entry which is preliminary data.</text>
</comment>
<dbReference type="InterPro" id="IPR055769">
    <property type="entry name" value="DUF7345"/>
</dbReference>
<keyword evidence="6" id="KW-1185">Reference proteome</keyword>
<dbReference type="EMBL" id="JBHSWW010000020">
    <property type="protein sequence ID" value="MFC6752423.1"/>
    <property type="molecule type" value="Genomic_DNA"/>
</dbReference>
<feature type="compositionally biased region" description="Basic and acidic residues" evidence="1">
    <location>
        <begin position="309"/>
        <end position="320"/>
    </location>
</feature>
<feature type="region of interest" description="Disordered" evidence="1">
    <location>
        <begin position="309"/>
        <end position="366"/>
    </location>
</feature>
<dbReference type="InterPro" id="IPR036390">
    <property type="entry name" value="WH_DNA-bd_sf"/>
</dbReference>
<feature type="compositionally biased region" description="Acidic residues" evidence="1">
    <location>
        <begin position="344"/>
        <end position="358"/>
    </location>
</feature>
<evidence type="ECO:0000256" key="2">
    <source>
        <dbReference type="SAM" id="Phobius"/>
    </source>
</evidence>
<evidence type="ECO:0000259" key="3">
    <source>
        <dbReference type="Pfam" id="PF24034"/>
    </source>
</evidence>